<dbReference type="InterPro" id="IPR001270">
    <property type="entry name" value="ClpA/B"/>
</dbReference>
<dbReference type="PANTHER" id="PTHR11638">
    <property type="entry name" value="ATP-DEPENDENT CLP PROTEASE"/>
    <property type="match status" value="1"/>
</dbReference>
<dbReference type="InterPro" id="IPR003593">
    <property type="entry name" value="AAA+_ATPase"/>
</dbReference>
<accession>A0A1H1K083</accession>
<reference evidence="7" key="1">
    <citation type="submission" date="2016-10" db="EMBL/GenBank/DDBJ databases">
        <authorList>
            <person name="Varghese N."/>
            <person name="Submissions S."/>
        </authorList>
    </citation>
    <scope>NUCLEOTIDE SEQUENCE [LARGE SCALE GENOMIC DNA]</scope>
    <source>
        <strain evidence="7">GAS106B</strain>
    </source>
</reference>
<dbReference type="InterPro" id="IPR003959">
    <property type="entry name" value="ATPase_AAA_core"/>
</dbReference>
<dbReference type="Pfam" id="PF07724">
    <property type="entry name" value="AAA_2"/>
    <property type="match status" value="1"/>
</dbReference>
<evidence type="ECO:0000259" key="4">
    <source>
        <dbReference type="SMART" id="SM00382"/>
    </source>
</evidence>
<keyword evidence="2" id="KW-0067">ATP-binding</keyword>
<dbReference type="Gene3D" id="3.40.50.300">
    <property type="entry name" value="P-loop containing nucleotide triphosphate hydrolases"/>
    <property type="match status" value="1"/>
</dbReference>
<gene>
    <name evidence="6" type="ORF">SAMN05443245_7671</name>
</gene>
<evidence type="ECO:0000256" key="1">
    <source>
        <dbReference type="ARBA" id="ARBA00022741"/>
    </source>
</evidence>
<keyword evidence="7" id="KW-1185">Reference proteome</keyword>
<dbReference type="PRINTS" id="PR00300">
    <property type="entry name" value="CLPPROTEASEA"/>
</dbReference>
<dbReference type="PANTHER" id="PTHR11638:SF18">
    <property type="entry name" value="HEAT SHOCK PROTEIN 104"/>
    <property type="match status" value="1"/>
</dbReference>
<evidence type="ECO:0000313" key="7">
    <source>
        <dbReference type="Proteomes" id="UP000183487"/>
    </source>
</evidence>
<dbReference type="GO" id="GO:0005524">
    <property type="term" value="F:ATP binding"/>
    <property type="evidence" value="ECO:0007669"/>
    <property type="project" value="UniProtKB-KW"/>
</dbReference>
<evidence type="ECO:0000259" key="5">
    <source>
        <dbReference type="SMART" id="SM01086"/>
    </source>
</evidence>
<keyword evidence="1" id="KW-0547">Nucleotide-binding</keyword>
<name>A0A1H1K083_9BURK</name>
<dbReference type="SMART" id="SM00382">
    <property type="entry name" value="AAA"/>
    <property type="match status" value="1"/>
</dbReference>
<dbReference type="AlphaFoldDB" id="A0A1H1K083"/>
<sequence length="607" mass="66865">MSVYVKPRWLRDLLRFLPLKSQFVLSGNVRDLQACEIAPDVVTAQPLVSMLSLNLRSEGYQQVVVWNPVAGFTVPDSHVPPTESAEDTLRRLGLTAVEGAAPGGLDALTACLERIATLSGEPVALVVDFASRLAVRTESLTAAEHNLFTRALVHAHTIAPRPAGQHRRPFFNTVVWVVDKEGDLPDWMLIDNPRIRHIPVSKPDSIARSALSSALLRGVPAAPQASPETLSEANKAFVDGCEGLLLADMNAIATLARVEGVTVDKIADAVRRYKVGVTEDPWRQIDRDKIRNAEATVRQRVKGQSHAVTHMLDLVKRAMTGVGSQRKGNRPRGVAFLAGPTGVGKTELAKTITSVLFGDESAYIRFDMSEFSAEHADQRLIGAPPGYVGYDVGGELTNAIRERPFSVVLFDEIEKAHPRILDKFLQILDDGVLTSGRGDRVYFSEALIIFTSNLGIYRQDEFGARVPNVLPGEDFDEVQEKVLGEIQRHFKLVLNRPEILNRIGENVIVFDFIREDIAHEIFEQMVCAVLDDIHNQEAAVEMVSESLDALRRQCLADLSNGGRGIRNQIESRLINPLARGLFDHDAKPGDRFAITGIDTGAFHLEKL</sequence>
<keyword evidence="3" id="KW-0143">Chaperone</keyword>
<dbReference type="GO" id="GO:0005737">
    <property type="term" value="C:cytoplasm"/>
    <property type="evidence" value="ECO:0007669"/>
    <property type="project" value="TreeGrafter"/>
</dbReference>
<proteinExistence type="predicted"/>
<dbReference type="RefSeq" id="WP_074774728.1">
    <property type="nucleotide sequence ID" value="NZ_FNKP01000004.1"/>
</dbReference>
<evidence type="ECO:0000256" key="2">
    <source>
        <dbReference type="ARBA" id="ARBA00022840"/>
    </source>
</evidence>
<evidence type="ECO:0000313" key="6">
    <source>
        <dbReference type="EMBL" id="SDR55379.1"/>
    </source>
</evidence>
<feature type="domain" description="Clp ATPase C-terminal" evidence="5">
    <location>
        <begin position="513"/>
        <end position="604"/>
    </location>
</feature>
<dbReference type="OrthoDB" id="9803641at2"/>
<feature type="domain" description="AAA+ ATPase" evidence="4">
    <location>
        <begin position="331"/>
        <end position="476"/>
    </location>
</feature>
<dbReference type="InterPro" id="IPR019489">
    <property type="entry name" value="Clp_ATPase_C"/>
</dbReference>
<dbReference type="Proteomes" id="UP000183487">
    <property type="component" value="Unassembled WGS sequence"/>
</dbReference>
<evidence type="ECO:0000256" key="3">
    <source>
        <dbReference type="ARBA" id="ARBA00023186"/>
    </source>
</evidence>
<protein>
    <submittedName>
        <fullName evidence="6">AAA domain (Cdc48 subfamily)</fullName>
    </submittedName>
</protein>
<dbReference type="SUPFAM" id="SSF52540">
    <property type="entry name" value="P-loop containing nucleoside triphosphate hydrolases"/>
    <property type="match status" value="1"/>
</dbReference>
<dbReference type="GO" id="GO:0034605">
    <property type="term" value="P:cellular response to heat"/>
    <property type="evidence" value="ECO:0007669"/>
    <property type="project" value="TreeGrafter"/>
</dbReference>
<dbReference type="SMART" id="SM01086">
    <property type="entry name" value="ClpB_D2-small"/>
    <property type="match status" value="1"/>
</dbReference>
<dbReference type="InterPro" id="IPR050130">
    <property type="entry name" value="ClpA_ClpB"/>
</dbReference>
<dbReference type="GO" id="GO:0016887">
    <property type="term" value="F:ATP hydrolysis activity"/>
    <property type="evidence" value="ECO:0007669"/>
    <property type="project" value="InterPro"/>
</dbReference>
<dbReference type="CDD" id="cd19499">
    <property type="entry name" value="RecA-like_ClpB_Hsp104-like"/>
    <property type="match status" value="1"/>
</dbReference>
<organism evidence="6 7">
    <name type="scientific">Paraburkholderia fungorum</name>
    <dbReference type="NCBI Taxonomy" id="134537"/>
    <lineage>
        <taxon>Bacteria</taxon>
        <taxon>Pseudomonadati</taxon>
        <taxon>Pseudomonadota</taxon>
        <taxon>Betaproteobacteria</taxon>
        <taxon>Burkholderiales</taxon>
        <taxon>Burkholderiaceae</taxon>
        <taxon>Paraburkholderia</taxon>
    </lineage>
</organism>
<dbReference type="InterPro" id="IPR027417">
    <property type="entry name" value="P-loop_NTPase"/>
</dbReference>
<dbReference type="EMBL" id="FNKP01000004">
    <property type="protein sequence ID" value="SDR55379.1"/>
    <property type="molecule type" value="Genomic_DNA"/>
</dbReference>